<feature type="region of interest" description="Disordered" evidence="1">
    <location>
        <begin position="386"/>
        <end position="408"/>
    </location>
</feature>
<feature type="compositionally biased region" description="Polar residues" evidence="1">
    <location>
        <begin position="581"/>
        <end position="593"/>
    </location>
</feature>
<feature type="region of interest" description="Disordered" evidence="1">
    <location>
        <begin position="112"/>
        <end position="143"/>
    </location>
</feature>
<reference evidence="2" key="1">
    <citation type="submission" date="2020-11" db="EMBL/GenBank/DDBJ databases">
        <authorList>
            <person name="Tran Van P."/>
        </authorList>
    </citation>
    <scope>NUCLEOTIDE SEQUENCE</scope>
</reference>
<feature type="region of interest" description="Disordered" evidence="1">
    <location>
        <begin position="217"/>
        <end position="287"/>
    </location>
</feature>
<feature type="region of interest" description="Disordered" evidence="1">
    <location>
        <begin position="426"/>
        <end position="636"/>
    </location>
</feature>
<feature type="compositionally biased region" description="Low complexity" evidence="1">
    <location>
        <begin position="539"/>
        <end position="555"/>
    </location>
</feature>
<organism evidence="2">
    <name type="scientific">Timema cristinae</name>
    <name type="common">Walking stick</name>
    <dbReference type="NCBI Taxonomy" id="61476"/>
    <lineage>
        <taxon>Eukaryota</taxon>
        <taxon>Metazoa</taxon>
        <taxon>Ecdysozoa</taxon>
        <taxon>Arthropoda</taxon>
        <taxon>Hexapoda</taxon>
        <taxon>Insecta</taxon>
        <taxon>Pterygota</taxon>
        <taxon>Neoptera</taxon>
        <taxon>Polyneoptera</taxon>
        <taxon>Phasmatodea</taxon>
        <taxon>Timematodea</taxon>
        <taxon>Timematoidea</taxon>
        <taxon>Timematidae</taxon>
        <taxon>Timema</taxon>
    </lineage>
</organism>
<feature type="compositionally biased region" description="Polar residues" evidence="1">
    <location>
        <begin position="269"/>
        <end position="287"/>
    </location>
</feature>
<evidence type="ECO:0000256" key="1">
    <source>
        <dbReference type="SAM" id="MobiDB-lite"/>
    </source>
</evidence>
<feature type="compositionally biased region" description="Polar residues" evidence="1">
    <location>
        <begin position="131"/>
        <end position="143"/>
    </location>
</feature>
<feature type="compositionally biased region" description="Low complexity" evidence="1">
    <location>
        <begin position="221"/>
        <end position="234"/>
    </location>
</feature>
<name>A0A7R9H3X4_TIMCR</name>
<gene>
    <name evidence="2" type="ORF">TCEB3V08_LOCUS9318</name>
</gene>
<feature type="compositionally biased region" description="Polar residues" evidence="1">
    <location>
        <begin position="492"/>
        <end position="503"/>
    </location>
</feature>
<dbReference type="AlphaFoldDB" id="A0A7R9H3X4"/>
<proteinExistence type="predicted"/>
<sequence>MFCKRCATAANQVKEVIDALETQLGDTGLRGGVRGVRAQSGECYICLSRQQEAQSLLRSGLGLRGHHLTLLDVSRDSLVVCLSGVPHHVTDTAVALLAASFGTVIDYARASPEHSPGLGHPPQQGDGGHSKGQSVGLNQTGVTRDSRVTGLRVSTLECVFSRCEVERRLYKGVDTGERLLRVKPNPGVDQLPPAVSLAGSQVKLRVLPPEEIAALGHAGDLPLTTSPEPPTSSTQYGDDQRACSSSSDNSLNGDSRFKSHLNVRLKQPDTASTPNILPNTASLAPSQPPFFSTLPSTRKGPQWPTMDAEHQQVPRNPFSADYQATLPSNARLSSSDSSALAGNANPFTYPAHPNFDSEYVLPSPGPNPSGGRIPHQTISGHVPPPVIAPGTPLTHRPTPAPSYLNPNAVLISPTHKNLTAEKQLDALSPQSNSTPSSPINSRQQRLSKKAGGPPHARSFDETMPSSASPLLGRRVNISSPITIHKKERMSRKTSGNSVSSQPSADDGEALPPSLAASTPTSQKKNSRKISVNVSEVHPQSNADASRCSSSSGQDSPTKSDRRRRVSVYFNKKGGGRRDSNVVGNGTRSLSTSRYGPGEGGEATTSDRERTNSVSSRTSSATGGGRRKLSKSSNRALDVGDNKVPWCGCWGNGCI</sequence>
<feature type="compositionally biased region" description="Low complexity" evidence="1">
    <location>
        <begin position="611"/>
        <end position="620"/>
    </location>
</feature>
<feature type="compositionally biased region" description="Polar residues" evidence="1">
    <location>
        <begin position="515"/>
        <end position="533"/>
    </location>
</feature>
<evidence type="ECO:0000313" key="2">
    <source>
        <dbReference type="EMBL" id="CAD7408021.1"/>
    </source>
</evidence>
<feature type="compositionally biased region" description="Polar residues" evidence="1">
    <location>
        <begin position="428"/>
        <end position="444"/>
    </location>
</feature>
<protein>
    <submittedName>
        <fullName evidence="2">Uncharacterized protein</fullName>
    </submittedName>
</protein>
<dbReference type="EMBL" id="OC320413">
    <property type="protein sequence ID" value="CAD7408021.1"/>
    <property type="molecule type" value="Genomic_DNA"/>
</dbReference>
<accession>A0A7R9H3X4</accession>
<feature type="compositionally biased region" description="Low complexity" evidence="1">
    <location>
        <begin position="244"/>
        <end position="254"/>
    </location>
</feature>